<reference evidence="2" key="1">
    <citation type="submission" date="2015-12" db="EMBL/GenBank/DDBJ databases">
        <authorList>
            <person name="Lima A."/>
            <person name="Farahani Zayas N."/>
            <person name="Castro Da Silva M.A."/>
            <person name="Cabral A."/>
            <person name="Pessatti M.L."/>
        </authorList>
    </citation>
    <scope>NUCLEOTIDE SEQUENCE [LARGE SCALE GENOMIC DNA]</scope>
    <source>
        <strain evidence="2">LAMA 842</strain>
    </source>
</reference>
<accession>A0A137SF11</accession>
<gene>
    <name evidence="1" type="ORF">J122_1145</name>
</gene>
<dbReference type="Gene3D" id="1.20.120.330">
    <property type="entry name" value="Nucleotidyltransferases domain 2"/>
    <property type="match status" value="1"/>
</dbReference>
<protein>
    <recommendedName>
        <fullName evidence="3">Nucleotidyltransferase</fullName>
    </recommendedName>
</protein>
<evidence type="ECO:0008006" key="3">
    <source>
        <dbReference type="Google" id="ProtNLM"/>
    </source>
</evidence>
<evidence type="ECO:0000313" key="2">
    <source>
        <dbReference type="Proteomes" id="UP000070282"/>
    </source>
</evidence>
<name>A0A137SF11_9GAMM</name>
<proteinExistence type="predicted"/>
<dbReference type="EMBL" id="LOCO01000004">
    <property type="protein sequence ID" value="KXO11015.1"/>
    <property type="molecule type" value="Genomic_DNA"/>
</dbReference>
<dbReference type="RefSeq" id="WP_061331549.1">
    <property type="nucleotide sequence ID" value="NZ_LOCO01000004.1"/>
</dbReference>
<dbReference type="SUPFAM" id="SSF81593">
    <property type="entry name" value="Nucleotidyltransferase substrate binding subunit/domain"/>
    <property type="match status" value="1"/>
</dbReference>
<organism evidence="1 2">
    <name type="scientific">Marinobacter excellens LAMA 842</name>
    <dbReference type="NCBI Taxonomy" id="1306954"/>
    <lineage>
        <taxon>Bacteria</taxon>
        <taxon>Pseudomonadati</taxon>
        <taxon>Pseudomonadota</taxon>
        <taxon>Gammaproteobacteria</taxon>
        <taxon>Pseudomonadales</taxon>
        <taxon>Marinobacteraceae</taxon>
        <taxon>Marinobacter</taxon>
    </lineage>
</organism>
<dbReference type="PATRIC" id="fig|1306954.6.peg.3025"/>
<sequence length="160" mass="18285">MKVSPETQERLRFLSRVIEKEIKHLNYAAQQVFDPGLPFQSVEKLDSNPELAMKVEAFTSRFCRLQDTLGDKLLPALLIALGEPKQALLFNLEKAEKYGWLGSSEQWIAIRQLRNQMIHEYIENAQTLFDALTTAHSKISVLTQLASELEKQVGVLVHKH</sequence>
<dbReference type="AlphaFoldDB" id="A0A137SF11"/>
<evidence type="ECO:0000313" key="1">
    <source>
        <dbReference type="EMBL" id="KXO11015.1"/>
    </source>
</evidence>
<dbReference type="Proteomes" id="UP000070282">
    <property type="component" value="Unassembled WGS sequence"/>
</dbReference>
<keyword evidence="2" id="KW-1185">Reference proteome</keyword>
<comment type="caution">
    <text evidence="1">The sequence shown here is derived from an EMBL/GenBank/DDBJ whole genome shotgun (WGS) entry which is preliminary data.</text>
</comment>